<comment type="caution">
    <text evidence="2">The sequence shown here is derived from an EMBL/GenBank/DDBJ whole genome shotgun (WGS) entry which is preliminary data.</text>
</comment>
<keyword evidence="3" id="KW-1185">Reference proteome</keyword>
<feature type="signal peptide" evidence="1">
    <location>
        <begin position="1"/>
        <end position="22"/>
    </location>
</feature>
<dbReference type="AlphaFoldDB" id="A0AAD2FMK8"/>
<name>A0AAD2FMK8_9STRA</name>
<sequence length="109" mass="11014">MKIRSTAFLATLLSSLLTTGDAFQTAAVPPGGARNALASPSAGQASLAASSTADAESSPCAGRNDAIPESVTAQSLRSAVLTNVDGELVRLDEKMGKGTSIVVFLRHLG</sequence>
<dbReference type="Proteomes" id="UP001295423">
    <property type="component" value="Unassembled WGS sequence"/>
</dbReference>
<protein>
    <submittedName>
        <fullName evidence="2">Uncharacterized protein</fullName>
    </submittedName>
</protein>
<feature type="chain" id="PRO_5042160408" evidence="1">
    <location>
        <begin position="23"/>
        <end position="109"/>
    </location>
</feature>
<organism evidence="2 3">
    <name type="scientific">Cylindrotheca closterium</name>
    <dbReference type="NCBI Taxonomy" id="2856"/>
    <lineage>
        <taxon>Eukaryota</taxon>
        <taxon>Sar</taxon>
        <taxon>Stramenopiles</taxon>
        <taxon>Ochrophyta</taxon>
        <taxon>Bacillariophyta</taxon>
        <taxon>Bacillariophyceae</taxon>
        <taxon>Bacillariophycidae</taxon>
        <taxon>Bacillariales</taxon>
        <taxon>Bacillariaceae</taxon>
        <taxon>Cylindrotheca</taxon>
    </lineage>
</organism>
<evidence type="ECO:0000313" key="2">
    <source>
        <dbReference type="EMBL" id="CAJ1945971.1"/>
    </source>
</evidence>
<accession>A0AAD2FMK8</accession>
<dbReference type="EMBL" id="CAKOGP040001557">
    <property type="protein sequence ID" value="CAJ1945971.1"/>
    <property type="molecule type" value="Genomic_DNA"/>
</dbReference>
<gene>
    <name evidence="2" type="ORF">CYCCA115_LOCUS10113</name>
</gene>
<keyword evidence="1" id="KW-0732">Signal</keyword>
<reference evidence="2" key="1">
    <citation type="submission" date="2023-08" db="EMBL/GenBank/DDBJ databases">
        <authorList>
            <person name="Audoor S."/>
            <person name="Bilcke G."/>
        </authorList>
    </citation>
    <scope>NUCLEOTIDE SEQUENCE</scope>
</reference>
<proteinExistence type="predicted"/>
<evidence type="ECO:0000313" key="3">
    <source>
        <dbReference type="Proteomes" id="UP001295423"/>
    </source>
</evidence>
<evidence type="ECO:0000256" key="1">
    <source>
        <dbReference type="SAM" id="SignalP"/>
    </source>
</evidence>